<evidence type="ECO:0000256" key="3">
    <source>
        <dbReference type="ARBA" id="ARBA00022833"/>
    </source>
</evidence>
<evidence type="ECO:0000313" key="6">
    <source>
        <dbReference type="EMBL" id="KAK4111748.1"/>
    </source>
</evidence>
<keyword evidence="3" id="KW-0862">Zinc</keyword>
<protein>
    <recommendedName>
        <fullName evidence="5">MYND-type domain-containing protein</fullName>
    </recommendedName>
</protein>
<evidence type="ECO:0000256" key="4">
    <source>
        <dbReference type="PROSITE-ProRule" id="PRU00134"/>
    </source>
</evidence>
<dbReference type="InterPro" id="IPR002893">
    <property type="entry name" value="Znf_MYND"/>
</dbReference>
<dbReference type="SUPFAM" id="SSF144232">
    <property type="entry name" value="HIT/MYND zinc finger-like"/>
    <property type="match status" value="1"/>
</dbReference>
<dbReference type="PROSITE" id="PS50865">
    <property type="entry name" value="ZF_MYND_2"/>
    <property type="match status" value="1"/>
</dbReference>
<evidence type="ECO:0000259" key="5">
    <source>
        <dbReference type="PROSITE" id="PS50865"/>
    </source>
</evidence>
<dbReference type="Gene3D" id="6.10.140.2220">
    <property type="match status" value="1"/>
</dbReference>
<dbReference type="Proteomes" id="UP001302812">
    <property type="component" value="Unassembled WGS sequence"/>
</dbReference>
<organism evidence="6 7">
    <name type="scientific">Canariomyces notabilis</name>
    <dbReference type="NCBI Taxonomy" id="2074819"/>
    <lineage>
        <taxon>Eukaryota</taxon>
        <taxon>Fungi</taxon>
        <taxon>Dikarya</taxon>
        <taxon>Ascomycota</taxon>
        <taxon>Pezizomycotina</taxon>
        <taxon>Sordariomycetes</taxon>
        <taxon>Sordariomycetidae</taxon>
        <taxon>Sordariales</taxon>
        <taxon>Chaetomiaceae</taxon>
        <taxon>Canariomyces</taxon>
    </lineage>
</organism>
<keyword evidence="1" id="KW-0479">Metal-binding</keyword>
<reference evidence="6" key="2">
    <citation type="submission" date="2023-05" db="EMBL/GenBank/DDBJ databases">
        <authorList>
            <consortium name="Lawrence Berkeley National Laboratory"/>
            <person name="Steindorff A."/>
            <person name="Hensen N."/>
            <person name="Bonometti L."/>
            <person name="Westerberg I."/>
            <person name="Brannstrom I.O."/>
            <person name="Guillou S."/>
            <person name="Cros-Aarteil S."/>
            <person name="Calhoun S."/>
            <person name="Haridas S."/>
            <person name="Kuo A."/>
            <person name="Mondo S."/>
            <person name="Pangilinan J."/>
            <person name="Riley R."/>
            <person name="Labutti K."/>
            <person name="Andreopoulos B."/>
            <person name="Lipzen A."/>
            <person name="Chen C."/>
            <person name="Yanf M."/>
            <person name="Daum C."/>
            <person name="Ng V."/>
            <person name="Clum A."/>
            <person name="Ohm R."/>
            <person name="Martin F."/>
            <person name="Silar P."/>
            <person name="Natvig D."/>
            <person name="Lalanne C."/>
            <person name="Gautier V."/>
            <person name="Ament-Velasquez S.L."/>
            <person name="Kruys A."/>
            <person name="Hutchinson M.I."/>
            <person name="Powell A.J."/>
            <person name="Barry K."/>
            <person name="Miller A.N."/>
            <person name="Grigoriev I.V."/>
            <person name="Debuchy R."/>
            <person name="Gladieux P."/>
            <person name="Thoren M.H."/>
            <person name="Johannesson H."/>
        </authorList>
    </citation>
    <scope>NUCLEOTIDE SEQUENCE</scope>
    <source>
        <strain evidence="6">CBS 508.74</strain>
    </source>
</reference>
<evidence type="ECO:0000256" key="2">
    <source>
        <dbReference type="ARBA" id="ARBA00022771"/>
    </source>
</evidence>
<dbReference type="Pfam" id="PF01753">
    <property type="entry name" value="zf-MYND"/>
    <property type="match status" value="1"/>
</dbReference>
<gene>
    <name evidence="6" type="ORF">N656DRAFT_769361</name>
</gene>
<accession>A0AAN6TCB3</accession>
<comment type="caution">
    <text evidence="6">The sequence shown here is derived from an EMBL/GenBank/DDBJ whole genome shotgun (WGS) entry which is preliminary data.</text>
</comment>
<dbReference type="PROSITE" id="PS01360">
    <property type="entry name" value="ZF_MYND_1"/>
    <property type="match status" value="1"/>
</dbReference>
<sequence>MEERFLKMIPKECEICKRKDKLLRCGGCSTYYYCSREHQVADRRTHKGTCKQIKDAKESMDAGEARSLAQIPNYMETFPGNLWQPIFGRLYLYTVYHYGETLLRSWQQQGIEDGLDVFLRLLQLNHADHQSVSDLVAPLYIRLGRDQEAYDFLKYWGLHFRGLLQPEQPFLGVKNADPYEGVELWANSESMPLARAAIVMLIKIRLMTGLQSGENVAAMSGREVLDWLRDDLRPFCGDIFERDPEVLGNDALLDEKHSMVAEQIGTLFKAIGDYNPLYWASMLGPEEEDFASQKTGIHPPGSPEEAKLAFVRTCLAWSETDGAIQGLRNVLSNSLGD</sequence>
<keyword evidence="2 4" id="KW-0863">Zinc-finger</keyword>
<evidence type="ECO:0000313" key="7">
    <source>
        <dbReference type="Proteomes" id="UP001302812"/>
    </source>
</evidence>
<dbReference type="RefSeq" id="XP_064669318.1">
    <property type="nucleotide sequence ID" value="XM_064813700.1"/>
</dbReference>
<name>A0AAN6TCB3_9PEZI</name>
<dbReference type="GO" id="GO:0008270">
    <property type="term" value="F:zinc ion binding"/>
    <property type="evidence" value="ECO:0007669"/>
    <property type="project" value="UniProtKB-KW"/>
</dbReference>
<proteinExistence type="predicted"/>
<reference evidence="6" key="1">
    <citation type="journal article" date="2023" name="Mol. Phylogenet. Evol.">
        <title>Genome-scale phylogeny and comparative genomics of the fungal order Sordariales.</title>
        <authorList>
            <person name="Hensen N."/>
            <person name="Bonometti L."/>
            <person name="Westerberg I."/>
            <person name="Brannstrom I.O."/>
            <person name="Guillou S."/>
            <person name="Cros-Aarteil S."/>
            <person name="Calhoun S."/>
            <person name="Haridas S."/>
            <person name="Kuo A."/>
            <person name="Mondo S."/>
            <person name="Pangilinan J."/>
            <person name="Riley R."/>
            <person name="LaButti K."/>
            <person name="Andreopoulos B."/>
            <person name="Lipzen A."/>
            <person name="Chen C."/>
            <person name="Yan M."/>
            <person name="Daum C."/>
            <person name="Ng V."/>
            <person name="Clum A."/>
            <person name="Steindorff A."/>
            <person name="Ohm R.A."/>
            <person name="Martin F."/>
            <person name="Silar P."/>
            <person name="Natvig D.O."/>
            <person name="Lalanne C."/>
            <person name="Gautier V."/>
            <person name="Ament-Velasquez S.L."/>
            <person name="Kruys A."/>
            <person name="Hutchinson M.I."/>
            <person name="Powell A.J."/>
            <person name="Barry K."/>
            <person name="Miller A.N."/>
            <person name="Grigoriev I.V."/>
            <person name="Debuchy R."/>
            <person name="Gladieux P."/>
            <person name="Hiltunen Thoren M."/>
            <person name="Johannesson H."/>
        </authorList>
    </citation>
    <scope>NUCLEOTIDE SEQUENCE</scope>
    <source>
        <strain evidence="6">CBS 508.74</strain>
    </source>
</reference>
<feature type="domain" description="MYND-type" evidence="5">
    <location>
        <begin position="13"/>
        <end position="50"/>
    </location>
</feature>
<dbReference type="AlphaFoldDB" id="A0AAN6TCB3"/>
<dbReference type="GeneID" id="89937825"/>
<dbReference type="EMBL" id="MU853345">
    <property type="protein sequence ID" value="KAK4111748.1"/>
    <property type="molecule type" value="Genomic_DNA"/>
</dbReference>
<evidence type="ECO:0000256" key="1">
    <source>
        <dbReference type="ARBA" id="ARBA00022723"/>
    </source>
</evidence>
<keyword evidence="7" id="KW-1185">Reference proteome</keyword>